<accession>A0A4R3LND7</accession>
<evidence type="ECO:0000313" key="3">
    <source>
        <dbReference type="Proteomes" id="UP000295525"/>
    </source>
</evidence>
<name>A0A4R3LND7_9BURK</name>
<dbReference type="InterPro" id="IPR033455">
    <property type="entry name" value="AbiEi_3_N"/>
</dbReference>
<dbReference type="Pfam" id="PF11459">
    <property type="entry name" value="AbiEi_3"/>
    <property type="match status" value="1"/>
</dbReference>
<reference evidence="2 3" key="1">
    <citation type="submission" date="2019-03" db="EMBL/GenBank/DDBJ databases">
        <title>Genomic Encyclopedia of Type Strains, Phase IV (KMG-IV): sequencing the most valuable type-strain genomes for metagenomic binning, comparative biology and taxonomic classification.</title>
        <authorList>
            <person name="Goeker M."/>
        </authorList>
    </citation>
    <scope>NUCLEOTIDE SEQUENCE [LARGE SCALE GENOMIC DNA]</scope>
    <source>
        <strain evidence="2 3">DSM 24591</strain>
    </source>
</reference>
<dbReference type="EMBL" id="SMAJ01000021">
    <property type="protein sequence ID" value="TCT01963.1"/>
    <property type="molecule type" value="Genomic_DNA"/>
</dbReference>
<keyword evidence="3" id="KW-1185">Reference proteome</keyword>
<evidence type="ECO:0000259" key="1">
    <source>
        <dbReference type="Pfam" id="PF17194"/>
    </source>
</evidence>
<dbReference type="Pfam" id="PF17194">
    <property type="entry name" value="AbiEi_3_N"/>
    <property type="match status" value="1"/>
</dbReference>
<dbReference type="RefSeq" id="WP_132585565.1">
    <property type="nucleotide sequence ID" value="NZ_SMAJ01000021.1"/>
</dbReference>
<gene>
    <name evidence="2" type="ORF">EDC26_12151</name>
</gene>
<feature type="domain" description="Transcriptional regulator AbiEi antitoxin N-terminal" evidence="1">
    <location>
        <begin position="6"/>
        <end position="95"/>
    </location>
</feature>
<comment type="caution">
    <text evidence="2">The sequence shown here is derived from an EMBL/GenBank/DDBJ whole genome shotgun (WGS) entry which is preliminary data.</text>
</comment>
<proteinExistence type="predicted"/>
<dbReference type="Proteomes" id="UP000295525">
    <property type="component" value="Unassembled WGS sequence"/>
</dbReference>
<protein>
    <submittedName>
        <fullName evidence="2">Transcriptional regulator with AbiEi antitoxin domain of type IV toxin-antitoxin system</fullName>
    </submittedName>
</protein>
<dbReference type="AlphaFoldDB" id="A0A4R3LND7"/>
<evidence type="ECO:0000313" key="2">
    <source>
        <dbReference type="EMBL" id="TCT01963.1"/>
    </source>
</evidence>
<dbReference type="InterPro" id="IPR021561">
    <property type="entry name" value="AbiEi_3"/>
</dbReference>
<dbReference type="OrthoDB" id="1550938at2"/>
<sequence>MTTTNRNKLKSLYRQWAPGTPLTSEGLAAQGISADLAVHYARSGWLFRLARGVYCRPSDTLELHPCLILLQRTVVGLHVGGKSALDWYGIRHYLSQHPVLHLYGWTAAHLPGWFIERFPAEYHRKRLFDEPPVDPLYAGPFERRSGAPRVSTPERALLEMLSEVGVRQPLQEARQLAESAYSLRTDVLCDLLHHCTSVKTVRLCLQLGREFSLPWAAKLDSTQLPTGSARAWVSRSADGLLVLKP</sequence>
<organism evidence="2 3">
    <name type="scientific">Paralcaligenes ureilyticus</name>
    <dbReference type="NCBI Taxonomy" id="627131"/>
    <lineage>
        <taxon>Bacteria</taxon>
        <taxon>Pseudomonadati</taxon>
        <taxon>Pseudomonadota</taxon>
        <taxon>Betaproteobacteria</taxon>
        <taxon>Burkholderiales</taxon>
        <taxon>Alcaligenaceae</taxon>
        <taxon>Paralcaligenes</taxon>
    </lineage>
</organism>